<dbReference type="EMBL" id="CAKMRJ010000002">
    <property type="protein sequence ID" value="CAH1415725.1"/>
    <property type="molecule type" value="Genomic_DNA"/>
</dbReference>
<dbReference type="AlphaFoldDB" id="A0AAU9M186"/>
<protein>
    <submittedName>
        <fullName evidence="1">Uncharacterized protein</fullName>
    </submittedName>
</protein>
<comment type="caution">
    <text evidence="1">The sequence shown here is derived from an EMBL/GenBank/DDBJ whole genome shotgun (WGS) entry which is preliminary data.</text>
</comment>
<dbReference type="Proteomes" id="UP001157418">
    <property type="component" value="Unassembled WGS sequence"/>
</dbReference>
<reference evidence="1 2" key="1">
    <citation type="submission" date="2022-01" db="EMBL/GenBank/DDBJ databases">
        <authorList>
            <person name="Xiong W."/>
            <person name="Schranz E."/>
        </authorList>
    </citation>
    <scope>NUCLEOTIDE SEQUENCE [LARGE SCALE GENOMIC DNA]</scope>
</reference>
<evidence type="ECO:0000313" key="2">
    <source>
        <dbReference type="Proteomes" id="UP001157418"/>
    </source>
</evidence>
<sequence length="140" mass="15690">MELVSWVPPIRDFLAAIEDGDHWSQPLYVGSCCCGPPLLLRVAITTLLPEKQAGEEPCRWSKSTAADPSSPLLLLDLVSPKFIVVPPFPCFPSLLFRHNRRTITIFLIIDVLCVLRRTLRSSHSSCIFRRAPPAPTIDRL</sequence>
<gene>
    <name evidence="1" type="ORF">LVIROSA_LOCUS3549</name>
</gene>
<evidence type="ECO:0000313" key="1">
    <source>
        <dbReference type="EMBL" id="CAH1415725.1"/>
    </source>
</evidence>
<organism evidence="1 2">
    <name type="scientific">Lactuca virosa</name>
    <dbReference type="NCBI Taxonomy" id="75947"/>
    <lineage>
        <taxon>Eukaryota</taxon>
        <taxon>Viridiplantae</taxon>
        <taxon>Streptophyta</taxon>
        <taxon>Embryophyta</taxon>
        <taxon>Tracheophyta</taxon>
        <taxon>Spermatophyta</taxon>
        <taxon>Magnoliopsida</taxon>
        <taxon>eudicotyledons</taxon>
        <taxon>Gunneridae</taxon>
        <taxon>Pentapetalae</taxon>
        <taxon>asterids</taxon>
        <taxon>campanulids</taxon>
        <taxon>Asterales</taxon>
        <taxon>Asteraceae</taxon>
        <taxon>Cichorioideae</taxon>
        <taxon>Cichorieae</taxon>
        <taxon>Lactucinae</taxon>
        <taxon>Lactuca</taxon>
    </lineage>
</organism>
<keyword evidence="2" id="KW-1185">Reference proteome</keyword>
<proteinExistence type="predicted"/>
<accession>A0AAU9M186</accession>
<name>A0AAU9M186_9ASTR</name>